<feature type="region of interest" description="Disordered" evidence="6">
    <location>
        <begin position="1"/>
        <end position="337"/>
    </location>
</feature>
<proteinExistence type="inferred from homology"/>
<dbReference type="InterPro" id="IPR016527">
    <property type="entry name" value="ORC4"/>
</dbReference>
<dbReference type="GO" id="GO:0005664">
    <property type="term" value="C:nuclear origin of replication recognition complex"/>
    <property type="evidence" value="ECO:0007669"/>
    <property type="project" value="TreeGrafter"/>
</dbReference>
<dbReference type="InterPro" id="IPR027417">
    <property type="entry name" value="P-loop_NTPase"/>
</dbReference>
<name>A0A550CRV5_9AGAR</name>
<feature type="compositionally biased region" description="Low complexity" evidence="6">
    <location>
        <begin position="14"/>
        <end position="29"/>
    </location>
</feature>
<keyword evidence="3" id="KW-0235">DNA replication</keyword>
<evidence type="ECO:0000256" key="1">
    <source>
        <dbReference type="ARBA" id="ARBA00004123"/>
    </source>
</evidence>
<reference evidence="9 10" key="1">
    <citation type="journal article" date="2019" name="New Phytol.">
        <title>Comparative genomics reveals unique wood-decay strategies and fruiting body development in the Schizophyllaceae.</title>
        <authorList>
            <person name="Almasi E."/>
            <person name="Sahu N."/>
            <person name="Krizsan K."/>
            <person name="Balint B."/>
            <person name="Kovacs G.M."/>
            <person name="Kiss B."/>
            <person name="Cseklye J."/>
            <person name="Drula E."/>
            <person name="Henrissat B."/>
            <person name="Nagy I."/>
            <person name="Chovatia M."/>
            <person name="Adam C."/>
            <person name="LaButti K."/>
            <person name="Lipzen A."/>
            <person name="Riley R."/>
            <person name="Grigoriev I.V."/>
            <person name="Nagy L.G."/>
        </authorList>
    </citation>
    <scope>NUCLEOTIDE SEQUENCE [LARGE SCALE GENOMIC DNA]</scope>
    <source>
        <strain evidence="9 10">NL-1724</strain>
    </source>
</reference>
<evidence type="ECO:0000256" key="5">
    <source>
        <dbReference type="ARBA" id="ARBA00023242"/>
    </source>
</evidence>
<feature type="compositionally biased region" description="Polar residues" evidence="6">
    <location>
        <begin position="163"/>
        <end position="180"/>
    </location>
</feature>
<evidence type="ECO:0000259" key="8">
    <source>
        <dbReference type="Pfam" id="PF14629"/>
    </source>
</evidence>
<evidence type="ECO:0000256" key="4">
    <source>
        <dbReference type="ARBA" id="ARBA00023125"/>
    </source>
</evidence>
<evidence type="ECO:0000256" key="6">
    <source>
        <dbReference type="SAM" id="MobiDB-lite"/>
    </source>
</evidence>
<sequence>MSPKRKAAEADVGSSPTKRATRRTAASAPEPQPVRITRTRAPKPAAAVDEPSVVRITRTRSGAGEASTSSAESHKENSRKRVRIADDDESSTPRKVPATPTRGSPRKRRVRSPSPEQAEESDDGFPAPASVKRARRAAGLTRKPPTPYNKTRVPPSSDVDVPQDSTSNDETGLVSPSATPTKRRAPVLRARTLSPRKRKAVADVPQDTTSNDETGLDDESPTATPTKRARARAPSTRTQSPRKPKPIAPSSEPEDEDDDEDDIPPIPSSPTKSSRTRAFPTSPTKRGSALFTKPALPKTPSKKKQDIELTPFPSPAKGRNSPTKRPPSPTKLPPALASTLVQSLAAQKSAVLRAVNSHNGIDFTEPEDIAPEEEEAHPNETTLHDLTALLHGTVSRGEGNSCFVLGPPGSGKSAILEQSLTQVGGKPILIRLSGLAQTSDKLAMREIAYQLTQQTGTTYLSGGDEPEDDDEDRPPAEDDDEEDERAPLPQPPKLDANNDENPFVVPAGNVSLPPAAQLPALISVLTTLDRPVIVVLDAVDLFALHPRQALLYCVLDAVQSCLAEPGRNGLAVVGLTSRLDTIYLLEKRVKSRFSQRVMRTAPPRTLGHYVLLARRYLTAYAEAAGEGWQKAWSEAVDKFLGDGEVVTALKDTFCLTRDVRVLGRILTGVMVRLSPQAPFPTAAMLATAIASQRCRPPFSYLPHLSYPALGLLVAWMHWDTAGHPEVNYEMLRKSFEDACHASNVAPVTVNGASIGMMRCSKAIMLGAFEALIDLRVFVPVAAPSTSVANVFVKYRCASDRFDIRNAVNVDGQVTLKKWMAKTVV</sequence>
<dbReference type="OrthoDB" id="343623at2759"/>
<feature type="domain" description="Orc1-like AAA ATPase" evidence="7">
    <location>
        <begin position="380"/>
        <end position="559"/>
    </location>
</feature>
<feature type="compositionally biased region" description="Acidic residues" evidence="6">
    <location>
        <begin position="464"/>
        <end position="484"/>
    </location>
</feature>
<dbReference type="PANTHER" id="PTHR12087:SF0">
    <property type="entry name" value="ORIGIN RECOGNITION COMPLEX SUBUNIT 4"/>
    <property type="match status" value="1"/>
</dbReference>
<dbReference type="InterPro" id="IPR032705">
    <property type="entry name" value="ORC4_C"/>
</dbReference>
<protein>
    <submittedName>
        <fullName evidence="9">Origin recognition complex subunit 4 C-terminus-domain-containing protein</fullName>
    </submittedName>
</protein>
<dbReference type="GO" id="GO:0003688">
    <property type="term" value="F:DNA replication origin binding"/>
    <property type="evidence" value="ECO:0007669"/>
    <property type="project" value="TreeGrafter"/>
</dbReference>
<evidence type="ECO:0000313" key="9">
    <source>
        <dbReference type="EMBL" id="TRM67525.1"/>
    </source>
</evidence>
<dbReference type="GO" id="GO:0006270">
    <property type="term" value="P:DNA replication initiation"/>
    <property type="evidence" value="ECO:0007669"/>
    <property type="project" value="TreeGrafter"/>
</dbReference>
<gene>
    <name evidence="9" type="ORF">BD626DRAFT_564453</name>
</gene>
<evidence type="ECO:0000313" key="10">
    <source>
        <dbReference type="Proteomes" id="UP000320762"/>
    </source>
</evidence>
<keyword evidence="4" id="KW-0238">DNA-binding</keyword>
<feature type="domain" description="Origin recognition complex subunit 4 C-terminal" evidence="8">
    <location>
        <begin position="622"/>
        <end position="807"/>
    </location>
</feature>
<dbReference type="Proteomes" id="UP000320762">
    <property type="component" value="Unassembled WGS sequence"/>
</dbReference>
<dbReference type="EMBL" id="VDMD01000002">
    <property type="protein sequence ID" value="TRM67525.1"/>
    <property type="molecule type" value="Genomic_DNA"/>
</dbReference>
<organism evidence="9 10">
    <name type="scientific">Schizophyllum amplum</name>
    <dbReference type="NCBI Taxonomy" id="97359"/>
    <lineage>
        <taxon>Eukaryota</taxon>
        <taxon>Fungi</taxon>
        <taxon>Dikarya</taxon>
        <taxon>Basidiomycota</taxon>
        <taxon>Agaricomycotina</taxon>
        <taxon>Agaricomycetes</taxon>
        <taxon>Agaricomycetidae</taxon>
        <taxon>Agaricales</taxon>
        <taxon>Schizophyllaceae</taxon>
        <taxon>Schizophyllum</taxon>
    </lineage>
</organism>
<evidence type="ECO:0000256" key="3">
    <source>
        <dbReference type="ARBA" id="ARBA00022705"/>
    </source>
</evidence>
<keyword evidence="10" id="KW-1185">Reference proteome</keyword>
<dbReference type="PANTHER" id="PTHR12087">
    <property type="entry name" value="ORIGIN RECOGNITION COMPLEX SUBUNIT 4"/>
    <property type="match status" value="1"/>
</dbReference>
<accession>A0A550CRV5</accession>
<feature type="compositionally biased region" description="Low complexity" evidence="6">
    <location>
        <begin position="221"/>
        <end position="238"/>
    </location>
</feature>
<keyword evidence="5" id="KW-0539">Nucleus</keyword>
<feature type="compositionally biased region" description="Low complexity" evidence="6">
    <location>
        <begin position="61"/>
        <end position="71"/>
    </location>
</feature>
<dbReference type="SUPFAM" id="SSF52540">
    <property type="entry name" value="P-loop containing nucleoside triphosphate hydrolases"/>
    <property type="match status" value="1"/>
</dbReference>
<evidence type="ECO:0000259" key="7">
    <source>
        <dbReference type="Pfam" id="PF13191"/>
    </source>
</evidence>
<comment type="similarity">
    <text evidence="2">Belongs to the ORC4 family.</text>
</comment>
<feature type="compositionally biased region" description="Acidic residues" evidence="6">
    <location>
        <begin position="252"/>
        <end position="263"/>
    </location>
</feature>
<dbReference type="Gene3D" id="3.40.50.300">
    <property type="entry name" value="P-loop containing nucleotide triphosphate hydrolases"/>
    <property type="match status" value="1"/>
</dbReference>
<dbReference type="InterPro" id="IPR041664">
    <property type="entry name" value="AAA_16"/>
</dbReference>
<feature type="region of interest" description="Disordered" evidence="6">
    <location>
        <begin position="454"/>
        <end position="506"/>
    </location>
</feature>
<comment type="caution">
    <text evidence="9">The sequence shown here is derived from an EMBL/GenBank/DDBJ whole genome shotgun (WGS) entry which is preliminary data.</text>
</comment>
<comment type="subcellular location">
    <subcellularLocation>
        <location evidence="1">Nucleus</location>
    </subcellularLocation>
</comment>
<dbReference type="Pfam" id="PF13191">
    <property type="entry name" value="AAA_16"/>
    <property type="match status" value="1"/>
</dbReference>
<evidence type="ECO:0000256" key="2">
    <source>
        <dbReference type="ARBA" id="ARBA00005334"/>
    </source>
</evidence>
<feature type="compositionally biased region" description="Low complexity" evidence="6">
    <location>
        <begin position="454"/>
        <end position="463"/>
    </location>
</feature>
<dbReference type="Pfam" id="PF14629">
    <property type="entry name" value="ORC4_C"/>
    <property type="match status" value="1"/>
</dbReference>
<dbReference type="STRING" id="97359.A0A550CRV5"/>
<dbReference type="AlphaFoldDB" id="A0A550CRV5"/>